<name>A0ACC0A1X8_CATRO</name>
<comment type="caution">
    <text evidence="1">The sequence shown here is derived from an EMBL/GenBank/DDBJ whole genome shotgun (WGS) entry which is preliminary data.</text>
</comment>
<evidence type="ECO:0000313" key="2">
    <source>
        <dbReference type="Proteomes" id="UP001060085"/>
    </source>
</evidence>
<keyword evidence="2" id="KW-1185">Reference proteome</keyword>
<dbReference type="EMBL" id="CM044707">
    <property type="protein sequence ID" value="KAI5654897.1"/>
    <property type="molecule type" value="Genomic_DNA"/>
</dbReference>
<protein>
    <submittedName>
        <fullName evidence="1">Uncharacterized protein</fullName>
    </submittedName>
</protein>
<accession>A0ACC0A1X8</accession>
<dbReference type="Proteomes" id="UP001060085">
    <property type="component" value="Linkage Group LG07"/>
</dbReference>
<proteinExistence type="predicted"/>
<gene>
    <name evidence="1" type="ORF">M9H77_32084</name>
</gene>
<sequence>MKVGNINLVYCVVCVECSVARARHVSLGSKSSVLADEMRWLSFAFPSSVCSYAPEPDGCIVILTACLLSTYSSLPLYLCFCYQKNGFF</sequence>
<evidence type="ECO:0000313" key="1">
    <source>
        <dbReference type="EMBL" id="KAI5654897.1"/>
    </source>
</evidence>
<reference evidence="2" key="1">
    <citation type="journal article" date="2023" name="Nat. Plants">
        <title>Single-cell RNA sequencing provides a high-resolution roadmap for understanding the multicellular compartmentation of specialized metabolism.</title>
        <authorList>
            <person name="Sun S."/>
            <person name="Shen X."/>
            <person name="Li Y."/>
            <person name="Li Y."/>
            <person name="Wang S."/>
            <person name="Li R."/>
            <person name="Zhang H."/>
            <person name="Shen G."/>
            <person name="Guo B."/>
            <person name="Wei J."/>
            <person name="Xu J."/>
            <person name="St-Pierre B."/>
            <person name="Chen S."/>
            <person name="Sun C."/>
        </authorList>
    </citation>
    <scope>NUCLEOTIDE SEQUENCE [LARGE SCALE GENOMIC DNA]</scope>
</reference>
<organism evidence="1 2">
    <name type="scientific">Catharanthus roseus</name>
    <name type="common">Madagascar periwinkle</name>
    <name type="synonym">Vinca rosea</name>
    <dbReference type="NCBI Taxonomy" id="4058"/>
    <lineage>
        <taxon>Eukaryota</taxon>
        <taxon>Viridiplantae</taxon>
        <taxon>Streptophyta</taxon>
        <taxon>Embryophyta</taxon>
        <taxon>Tracheophyta</taxon>
        <taxon>Spermatophyta</taxon>
        <taxon>Magnoliopsida</taxon>
        <taxon>eudicotyledons</taxon>
        <taxon>Gunneridae</taxon>
        <taxon>Pentapetalae</taxon>
        <taxon>asterids</taxon>
        <taxon>lamiids</taxon>
        <taxon>Gentianales</taxon>
        <taxon>Apocynaceae</taxon>
        <taxon>Rauvolfioideae</taxon>
        <taxon>Vinceae</taxon>
        <taxon>Catharanthinae</taxon>
        <taxon>Catharanthus</taxon>
    </lineage>
</organism>